<reference evidence="10 11" key="1">
    <citation type="journal article" date="2018" name="Genet. Mol. Biol.">
        <title>The genome sequence of Dyella jiangningensis FCAV SCS01 from a lignocellulose-decomposing microbial consortium metagenome reveals potential for biotechnological applications.</title>
        <authorList>
            <person name="Desiderato J.G."/>
            <person name="Alvarenga D.O."/>
            <person name="Constancio M.T.L."/>
            <person name="Alves L.M.C."/>
            <person name="Varani A.M."/>
        </authorList>
    </citation>
    <scope>NUCLEOTIDE SEQUENCE [LARGE SCALE GENOMIC DNA]</scope>
    <source>
        <strain evidence="10 11">FCAV SCS01</strain>
    </source>
</reference>
<dbReference type="Proteomes" id="UP000248926">
    <property type="component" value="Unassembled WGS sequence"/>
</dbReference>
<evidence type="ECO:0000313" key="11">
    <source>
        <dbReference type="Proteomes" id="UP000248926"/>
    </source>
</evidence>
<dbReference type="SMART" id="SM00862">
    <property type="entry name" value="Trans_reg_C"/>
    <property type="match status" value="1"/>
</dbReference>
<evidence type="ECO:0000256" key="7">
    <source>
        <dbReference type="PROSITE-ProRule" id="PRU01091"/>
    </source>
</evidence>
<dbReference type="PANTHER" id="PTHR48111">
    <property type="entry name" value="REGULATOR OF RPOS"/>
    <property type="match status" value="1"/>
</dbReference>
<dbReference type="InterPro" id="IPR036388">
    <property type="entry name" value="WH-like_DNA-bd_sf"/>
</dbReference>
<dbReference type="CDD" id="cd17574">
    <property type="entry name" value="REC_OmpR"/>
    <property type="match status" value="1"/>
</dbReference>
<dbReference type="GO" id="GO:0006355">
    <property type="term" value="P:regulation of DNA-templated transcription"/>
    <property type="evidence" value="ECO:0007669"/>
    <property type="project" value="InterPro"/>
</dbReference>
<gene>
    <name evidence="10" type="ORF">CA260_04180</name>
</gene>
<dbReference type="Pfam" id="PF00072">
    <property type="entry name" value="Response_reg"/>
    <property type="match status" value="1"/>
</dbReference>
<feature type="DNA-binding region" description="OmpR/PhoB-type" evidence="7">
    <location>
        <begin position="143"/>
        <end position="248"/>
    </location>
</feature>
<keyword evidence="2" id="KW-0902">Two-component regulatory system</keyword>
<dbReference type="CDD" id="cd00383">
    <property type="entry name" value="trans_reg_C"/>
    <property type="match status" value="1"/>
</dbReference>
<dbReference type="SMART" id="SM00448">
    <property type="entry name" value="REC"/>
    <property type="match status" value="1"/>
</dbReference>
<dbReference type="PROSITE" id="PS50110">
    <property type="entry name" value="RESPONSE_REGULATORY"/>
    <property type="match status" value="1"/>
</dbReference>
<dbReference type="GO" id="GO:0000976">
    <property type="term" value="F:transcription cis-regulatory region binding"/>
    <property type="evidence" value="ECO:0007669"/>
    <property type="project" value="TreeGrafter"/>
</dbReference>
<evidence type="ECO:0000256" key="4">
    <source>
        <dbReference type="ARBA" id="ARBA00023125"/>
    </source>
</evidence>
<keyword evidence="1 6" id="KW-0597">Phosphoprotein</keyword>
<sequence>MKNPDHTTHRRSATPARVAVLEDDHDLREGILVPGLRDFGFDITSAGTAAELYRHMLKQSFDMVVLDIGLPDEDGLSVVRHLRELSDLGIVMLTGNHGRLDRIQALRDGADAYLSKPADVEVLAATLHSLSRRLRGGTVETPSTVAAMGDSARGRWHLDTDGWCLVSPRNSVIALTVPERSLLNVLIASAGAPVGRETLIAALTEDVYDFDPHRLDMLIHRLRRKIDDQTGEASPLLTARGTGYVFVAEMQH</sequence>
<dbReference type="GO" id="GO:0032993">
    <property type="term" value="C:protein-DNA complex"/>
    <property type="evidence" value="ECO:0007669"/>
    <property type="project" value="TreeGrafter"/>
</dbReference>
<keyword evidence="4 7" id="KW-0238">DNA-binding</keyword>
<dbReference type="EMBL" id="NFZS01000001">
    <property type="protein sequence ID" value="RAO77102.1"/>
    <property type="molecule type" value="Genomic_DNA"/>
</dbReference>
<evidence type="ECO:0000256" key="3">
    <source>
        <dbReference type="ARBA" id="ARBA00023015"/>
    </source>
</evidence>
<dbReference type="SUPFAM" id="SSF46894">
    <property type="entry name" value="C-terminal effector domain of the bipartite response regulators"/>
    <property type="match status" value="1"/>
</dbReference>
<evidence type="ECO:0000313" key="10">
    <source>
        <dbReference type="EMBL" id="RAO77102.1"/>
    </source>
</evidence>
<feature type="modified residue" description="4-aspartylphosphate" evidence="6">
    <location>
        <position position="67"/>
    </location>
</feature>
<keyword evidence="5" id="KW-0804">Transcription</keyword>
<evidence type="ECO:0000256" key="5">
    <source>
        <dbReference type="ARBA" id="ARBA00023163"/>
    </source>
</evidence>
<keyword evidence="3" id="KW-0805">Transcription regulation</keyword>
<evidence type="ECO:0000256" key="6">
    <source>
        <dbReference type="PROSITE-ProRule" id="PRU00169"/>
    </source>
</evidence>
<name>A0A328P8D1_9GAMM</name>
<dbReference type="GO" id="GO:0000156">
    <property type="term" value="F:phosphorelay response regulator activity"/>
    <property type="evidence" value="ECO:0007669"/>
    <property type="project" value="TreeGrafter"/>
</dbReference>
<dbReference type="SUPFAM" id="SSF52172">
    <property type="entry name" value="CheY-like"/>
    <property type="match status" value="1"/>
</dbReference>
<dbReference type="Gene3D" id="1.10.10.10">
    <property type="entry name" value="Winged helix-like DNA-binding domain superfamily/Winged helix DNA-binding domain"/>
    <property type="match status" value="1"/>
</dbReference>
<dbReference type="InterPro" id="IPR011006">
    <property type="entry name" value="CheY-like_superfamily"/>
</dbReference>
<evidence type="ECO:0000259" key="9">
    <source>
        <dbReference type="PROSITE" id="PS51755"/>
    </source>
</evidence>
<keyword evidence="11" id="KW-1185">Reference proteome</keyword>
<protein>
    <submittedName>
        <fullName evidence="10">DNA-binding response regulator</fullName>
    </submittedName>
</protein>
<evidence type="ECO:0000256" key="2">
    <source>
        <dbReference type="ARBA" id="ARBA00023012"/>
    </source>
</evidence>
<comment type="caution">
    <text evidence="10">The sequence shown here is derived from an EMBL/GenBank/DDBJ whole genome shotgun (WGS) entry which is preliminary data.</text>
</comment>
<dbReference type="OrthoDB" id="6117814at2"/>
<feature type="domain" description="Response regulatory" evidence="8">
    <location>
        <begin position="17"/>
        <end position="131"/>
    </location>
</feature>
<dbReference type="Pfam" id="PF00486">
    <property type="entry name" value="Trans_reg_C"/>
    <property type="match status" value="1"/>
</dbReference>
<dbReference type="AlphaFoldDB" id="A0A328P8D1"/>
<feature type="domain" description="OmpR/PhoB-type" evidence="9">
    <location>
        <begin position="143"/>
        <end position="248"/>
    </location>
</feature>
<evidence type="ECO:0000259" key="8">
    <source>
        <dbReference type="PROSITE" id="PS50110"/>
    </source>
</evidence>
<evidence type="ECO:0000256" key="1">
    <source>
        <dbReference type="ARBA" id="ARBA00022553"/>
    </source>
</evidence>
<organism evidence="10 11">
    <name type="scientific">Dyella jiangningensis</name>
    <dbReference type="NCBI Taxonomy" id="1379159"/>
    <lineage>
        <taxon>Bacteria</taxon>
        <taxon>Pseudomonadati</taxon>
        <taxon>Pseudomonadota</taxon>
        <taxon>Gammaproteobacteria</taxon>
        <taxon>Lysobacterales</taxon>
        <taxon>Rhodanobacteraceae</taxon>
        <taxon>Dyella</taxon>
    </lineage>
</organism>
<dbReference type="Gene3D" id="3.40.50.2300">
    <property type="match status" value="1"/>
</dbReference>
<accession>A0A328P8D1</accession>
<dbReference type="InterPro" id="IPR016032">
    <property type="entry name" value="Sig_transdc_resp-reg_C-effctor"/>
</dbReference>
<dbReference type="GO" id="GO:0005829">
    <property type="term" value="C:cytosol"/>
    <property type="evidence" value="ECO:0007669"/>
    <property type="project" value="TreeGrafter"/>
</dbReference>
<proteinExistence type="predicted"/>
<dbReference type="InterPro" id="IPR001789">
    <property type="entry name" value="Sig_transdc_resp-reg_receiver"/>
</dbReference>
<dbReference type="RefSeq" id="WP_111981161.1">
    <property type="nucleotide sequence ID" value="NZ_NFZS01000001.1"/>
</dbReference>
<dbReference type="PANTHER" id="PTHR48111:SF1">
    <property type="entry name" value="TWO-COMPONENT RESPONSE REGULATOR ORR33"/>
    <property type="match status" value="1"/>
</dbReference>
<dbReference type="InterPro" id="IPR039420">
    <property type="entry name" value="WalR-like"/>
</dbReference>
<dbReference type="PROSITE" id="PS51755">
    <property type="entry name" value="OMPR_PHOB"/>
    <property type="match status" value="1"/>
</dbReference>
<dbReference type="InterPro" id="IPR001867">
    <property type="entry name" value="OmpR/PhoB-type_DNA-bd"/>
</dbReference>